<dbReference type="Proteomes" id="UP000434957">
    <property type="component" value="Unassembled WGS sequence"/>
</dbReference>
<organism evidence="2 7">
    <name type="scientific">Phytophthora rubi</name>
    <dbReference type="NCBI Taxonomy" id="129364"/>
    <lineage>
        <taxon>Eukaryota</taxon>
        <taxon>Sar</taxon>
        <taxon>Stramenopiles</taxon>
        <taxon>Oomycota</taxon>
        <taxon>Peronosporomycetes</taxon>
        <taxon>Peronosporales</taxon>
        <taxon>Peronosporaceae</taxon>
        <taxon>Phytophthora</taxon>
    </lineage>
</organism>
<comment type="caution">
    <text evidence="2">The sequence shown here is derived from an EMBL/GenBank/DDBJ whole genome shotgun (WGS) entry which is preliminary data.</text>
</comment>
<dbReference type="OrthoDB" id="136833at2759"/>
<evidence type="ECO:0008006" key="8">
    <source>
        <dbReference type="Google" id="ProtNLM"/>
    </source>
</evidence>
<gene>
    <name evidence="3" type="ORF">PR001_g15520</name>
    <name evidence="2" type="ORF">PR002_g16595</name>
    <name evidence="4" type="ORF">PR003_g16812</name>
</gene>
<dbReference type="EMBL" id="QXFT01001250">
    <property type="protein sequence ID" value="KAE9324119.1"/>
    <property type="molecule type" value="Genomic_DNA"/>
</dbReference>
<protein>
    <recommendedName>
        <fullName evidence="8">RxLR effector protein</fullName>
    </recommendedName>
</protein>
<dbReference type="EMBL" id="QXFV01001174">
    <property type="protein sequence ID" value="KAE9013006.1"/>
    <property type="molecule type" value="Genomic_DNA"/>
</dbReference>
<feature type="signal peptide" evidence="1">
    <location>
        <begin position="1"/>
        <end position="22"/>
    </location>
</feature>
<evidence type="ECO:0000313" key="5">
    <source>
        <dbReference type="Proteomes" id="UP000429607"/>
    </source>
</evidence>
<dbReference type="AlphaFoldDB" id="A0A6A3KKR6"/>
<evidence type="ECO:0000313" key="4">
    <source>
        <dbReference type="EMBL" id="KAE9324119.1"/>
    </source>
</evidence>
<accession>A0A6A3KKR6</accession>
<reference evidence="5 7" key="1">
    <citation type="submission" date="2018-09" db="EMBL/GenBank/DDBJ databases">
        <title>Genomic investigation of the strawberry pathogen Phytophthora fragariae indicates pathogenicity is determined by transcriptional variation in three key races.</title>
        <authorList>
            <person name="Adams T.M."/>
            <person name="Armitage A.D."/>
            <person name="Sobczyk M.K."/>
            <person name="Bates H.J."/>
            <person name="Dunwell J.M."/>
            <person name="Nellist C.F."/>
            <person name="Harrison R.J."/>
        </authorList>
    </citation>
    <scope>NUCLEOTIDE SEQUENCE [LARGE SCALE GENOMIC DNA]</scope>
    <source>
        <strain evidence="3 5">SCRP249</strain>
        <strain evidence="2 7">SCRP324</strain>
        <strain evidence="4 6">SCRP333</strain>
    </source>
</reference>
<keyword evidence="1" id="KW-0732">Signal</keyword>
<dbReference type="EMBL" id="QXFU01001278">
    <property type="protein sequence ID" value="KAE9006038.1"/>
    <property type="molecule type" value="Genomic_DNA"/>
</dbReference>
<evidence type="ECO:0000313" key="2">
    <source>
        <dbReference type="EMBL" id="KAE9006038.1"/>
    </source>
</evidence>
<dbReference type="Proteomes" id="UP000429607">
    <property type="component" value="Unassembled WGS sequence"/>
</dbReference>
<evidence type="ECO:0000313" key="6">
    <source>
        <dbReference type="Proteomes" id="UP000434957"/>
    </source>
</evidence>
<feature type="chain" id="PRO_5036379941" description="RxLR effector protein" evidence="1">
    <location>
        <begin position="23"/>
        <end position="121"/>
    </location>
</feature>
<dbReference type="Proteomes" id="UP000435112">
    <property type="component" value="Unassembled WGS sequence"/>
</dbReference>
<evidence type="ECO:0000256" key="1">
    <source>
        <dbReference type="SAM" id="SignalP"/>
    </source>
</evidence>
<evidence type="ECO:0000313" key="7">
    <source>
        <dbReference type="Proteomes" id="UP000435112"/>
    </source>
</evidence>
<keyword evidence="6" id="KW-1185">Reference proteome</keyword>
<name>A0A6A3KKR6_9STRA</name>
<proteinExistence type="predicted"/>
<evidence type="ECO:0000313" key="3">
    <source>
        <dbReference type="EMBL" id="KAE9013006.1"/>
    </source>
</evidence>
<sequence>MRVINVLLAATVATFIFCCADGAVTSKRSLRSYDMNDLNNETKNDEERMIKFNNMEKIDDFFGSPAKFEKIFDPKKVTEAFAGGKKLDDWLDQATLDKLLASSPKEMRPTFTQVGCERNNC</sequence>